<evidence type="ECO:0000313" key="1">
    <source>
        <dbReference type="EMBL" id="JAH12830.1"/>
    </source>
</evidence>
<accession>A0A0E9Q931</accession>
<protein>
    <submittedName>
        <fullName evidence="1">Uncharacterized protein</fullName>
    </submittedName>
</protein>
<organism evidence="1">
    <name type="scientific">Anguilla anguilla</name>
    <name type="common">European freshwater eel</name>
    <name type="synonym">Muraena anguilla</name>
    <dbReference type="NCBI Taxonomy" id="7936"/>
    <lineage>
        <taxon>Eukaryota</taxon>
        <taxon>Metazoa</taxon>
        <taxon>Chordata</taxon>
        <taxon>Craniata</taxon>
        <taxon>Vertebrata</taxon>
        <taxon>Euteleostomi</taxon>
        <taxon>Actinopterygii</taxon>
        <taxon>Neopterygii</taxon>
        <taxon>Teleostei</taxon>
        <taxon>Anguilliformes</taxon>
        <taxon>Anguillidae</taxon>
        <taxon>Anguilla</taxon>
    </lineage>
</organism>
<proteinExistence type="predicted"/>
<reference evidence="1" key="1">
    <citation type="submission" date="2014-11" db="EMBL/GenBank/DDBJ databases">
        <authorList>
            <person name="Amaro Gonzalez C."/>
        </authorList>
    </citation>
    <scope>NUCLEOTIDE SEQUENCE</scope>
</reference>
<sequence length="46" mass="5728">MYFKEYYILLHSIFSWGSIKSHFTGYILPEYTYSYIYFKFLILALR</sequence>
<name>A0A0E9Q931_ANGAN</name>
<dbReference type="AlphaFoldDB" id="A0A0E9Q931"/>
<dbReference type="EMBL" id="GBXM01095747">
    <property type="protein sequence ID" value="JAH12830.1"/>
    <property type="molecule type" value="Transcribed_RNA"/>
</dbReference>
<reference evidence="1" key="2">
    <citation type="journal article" date="2015" name="Fish Shellfish Immunol.">
        <title>Early steps in the European eel (Anguilla anguilla)-Vibrio vulnificus interaction in the gills: Role of the RtxA13 toxin.</title>
        <authorList>
            <person name="Callol A."/>
            <person name="Pajuelo D."/>
            <person name="Ebbesson L."/>
            <person name="Teles M."/>
            <person name="MacKenzie S."/>
            <person name="Amaro C."/>
        </authorList>
    </citation>
    <scope>NUCLEOTIDE SEQUENCE</scope>
</reference>